<evidence type="ECO:0000256" key="1">
    <source>
        <dbReference type="SAM" id="Phobius"/>
    </source>
</evidence>
<organism evidence="2 3">
    <name type="scientific">Parvimonas micra</name>
    <dbReference type="NCBI Taxonomy" id="33033"/>
    <lineage>
        <taxon>Bacteria</taxon>
        <taxon>Bacillati</taxon>
        <taxon>Bacillota</taxon>
        <taxon>Tissierellia</taxon>
        <taxon>Tissierellales</taxon>
        <taxon>Peptoniphilaceae</taxon>
        <taxon>Parvimonas</taxon>
    </lineage>
</organism>
<evidence type="ECO:0000313" key="3">
    <source>
        <dbReference type="Proteomes" id="UP000758611"/>
    </source>
</evidence>
<name>A0A930DYL8_9FIRM</name>
<feature type="transmembrane region" description="Helical" evidence="1">
    <location>
        <begin position="65"/>
        <end position="85"/>
    </location>
</feature>
<proteinExistence type="predicted"/>
<keyword evidence="1" id="KW-1133">Transmembrane helix</keyword>
<keyword evidence="1" id="KW-0472">Membrane</keyword>
<dbReference type="EMBL" id="JABZRE010000001">
    <property type="protein sequence ID" value="MBF1306251.1"/>
    <property type="molecule type" value="Genomic_DNA"/>
</dbReference>
<dbReference type="Proteomes" id="UP000758611">
    <property type="component" value="Unassembled WGS sequence"/>
</dbReference>
<dbReference type="RefSeq" id="WP_278476696.1">
    <property type="nucleotide sequence ID" value="NZ_JABZRE010000001.1"/>
</dbReference>
<sequence length="212" mass="24122">MIFNFVTELLFKGDKPTETFIGFLIAIGFFALVTFILSSVIGVIIGDVIATQIEKRLKNELKIRYQFSIVILAVLSCLTITFYNADFGYSYDSTSEIELVPNNKKIPVRLMSIHELKLLSTSTEKVYEVMLAIGEDDKVEYKTFRLDKENSNINYIDEGKEPDIKKATLVTKTKNYYFHGRKLSIGERKLKVVRIDGDIVKSPSETLIGVEK</sequence>
<reference evidence="2" key="1">
    <citation type="submission" date="2020-04" db="EMBL/GenBank/DDBJ databases">
        <title>Deep metagenomics examines the oral microbiome during advanced dental caries in children, revealing novel taxa and co-occurrences with host molecules.</title>
        <authorList>
            <person name="Baker J.L."/>
            <person name="Morton J.T."/>
            <person name="Dinis M."/>
            <person name="Alvarez R."/>
            <person name="Tran N.C."/>
            <person name="Knight R."/>
            <person name="Edlund A."/>
        </authorList>
    </citation>
    <scope>NUCLEOTIDE SEQUENCE</scope>
    <source>
        <strain evidence="2">JCVI_23_bin.11</strain>
    </source>
</reference>
<evidence type="ECO:0000313" key="2">
    <source>
        <dbReference type="EMBL" id="MBF1306251.1"/>
    </source>
</evidence>
<dbReference type="AlphaFoldDB" id="A0A930DYL8"/>
<keyword evidence="1" id="KW-0812">Transmembrane</keyword>
<feature type="transmembrane region" description="Helical" evidence="1">
    <location>
        <begin position="20"/>
        <end position="45"/>
    </location>
</feature>
<accession>A0A930DYL8</accession>
<gene>
    <name evidence="2" type="ORF">HXM94_00490</name>
</gene>
<protein>
    <submittedName>
        <fullName evidence="2">Uncharacterized protein</fullName>
    </submittedName>
</protein>
<comment type="caution">
    <text evidence="2">The sequence shown here is derived from an EMBL/GenBank/DDBJ whole genome shotgun (WGS) entry which is preliminary data.</text>
</comment>